<protein>
    <submittedName>
        <fullName evidence="1">L-arabinose transporter ATP-binding protein</fullName>
        <ecNumber evidence="1">3.6.3.17</ecNumber>
    </submittedName>
</protein>
<keyword evidence="1" id="KW-0378">Hydrolase</keyword>
<gene>
    <name evidence="1" type="primary">araG_3</name>
    <name evidence="1" type="ORF">NCTC8333_02506</name>
</gene>
<dbReference type="EC" id="3.6.3.17" evidence="1"/>
<comment type="caution">
    <text evidence="1">The sequence shown here is derived from an EMBL/GenBank/DDBJ whole genome shotgun (WGS) entry which is preliminary data.</text>
</comment>
<evidence type="ECO:0000313" key="2">
    <source>
        <dbReference type="Proteomes" id="UP000254718"/>
    </source>
</evidence>
<organism evidence="1 2">
    <name type="scientific">Escherichia coli</name>
    <dbReference type="NCBI Taxonomy" id="562"/>
    <lineage>
        <taxon>Bacteria</taxon>
        <taxon>Pseudomonadati</taxon>
        <taxon>Pseudomonadota</taxon>
        <taxon>Gammaproteobacteria</taxon>
        <taxon>Enterobacterales</taxon>
        <taxon>Enterobacteriaceae</taxon>
        <taxon>Escherichia</taxon>
    </lineage>
</organism>
<sequence length="53" mass="5693">MLFASSDLPEVLGVADRIVVMREGEIAGELLHEQADERQALSLAMPKVSQAVA</sequence>
<dbReference type="GO" id="GO:0016787">
    <property type="term" value="F:hydrolase activity"/>
    <property type="evidence" value="ECO:0007669"/>
    <property type="project" value="UniProtKB-KW"/>
</dbReference>
<proteinExistence type="predicted"/>
<dbReference type="EMBL" id="UGFE01000002">
    <property type="protein sequence ID" value="STM23561.1"/>
    <property type="molecule type" value="Genomic_DNA"/>
</dbReference>
<keyword evidence="1" id="KW-0067">ATP-binding</keyword>
<reference evidence="1 2" key="1">
    <citation type="submission" date="2018-06" db="EMBL/GenBank/DDBJ databases">
        <authorList>
            <consortium name="Pathogen Informatics"/>
            <person name="Doyle S."/>
        </authorList>
    </citation>
    <scope>NUCLEOTIDE SEQUENCE [LARGE SCALE GENOMIC DNA]</scope>
    <source>
        <strain evidence="1 2">NCTC8333</strain>
    </source>
</reference>
<accession>A0AAX2KAQ7</accession>
<dbReference type="AlphaFoldDB" id="A0AAX2KAQ7"/>
<name>A0AAX2KAQ7_ECOLX</name>
<dbReference type="GO" id="GO:0005524">
    <property type="term" value="F:ATP binding"/>
    <property type="evidence" value="ECO:0007669"/>
    <property type="project" value="UniProtKB-KW"/>
</dbReference>
<evidence type="ECO:0000313" key="1">
    <source>
        <dbReference type="EMBL" id="STM23561.1"/>
    </source>
</evidence>
<keyword evidence="1" id="KW-0547">Nucleotide-binding</keyword>
<dbReference type="Proteomes" id="UP000254718">
    <property type="component" value="Unassembled WGS sequence"/>
</dbReference>